<protein>
    <submittedName>
        <fullName evidence="2">Uncharacterized protein</fullName>
    </submittedName>
</protein>
<name>A0A126T5T1_9GAMM</name>
<organism evidence="2 3">
    <name type="scientific">Methylomonas denitrificans</name>
    <dbReference type="NCBI Taxonomy" id="1538553"/>
    <lineage>
        <taxon>Bacteria</taxon>
        <taxon>Pseudomonadati</taxon>
        <taxon>Pseudomonadota</taxon>
        <taxon>Gammaproteobacteria</taxon>
        <taxon>Methylococcales</taxon>
        <taxon>Methylococcaceae</taxon>
        <taxon>Methylomonas</taxon>
    </lineage>
</organism>
<sequence>MNTVKKTLASFLVIAAALVSTSANANSAGDAKVRAAGEATVAKVEEAVSLLEKGDKEGTLKALGDVRQSQKEFRYEQTERLRQRAGDKLKVARDEIEKGDANASASLKATLDLYKEMMKVYSAAH</sequence>
<feature type="signal peptide" evidence="1">
    <location>
        <begin position="1"/>
        <end position="25"/>
    </location>
</feature>
<dbReference type="Proteomes" id="UP000030512">
    <property type="component" value="Chromosome"/>
</dbReference>
<dbReference type="AlphaFoldDB" id="A0A126T5T1"/>
<evidence type="ECO:0000256" key="1">
    <source>
        <dbReference type="SAM" id="SignalP"/>
    </source>
</evidence>
<dbReference type="OrthoDB" id="5572825at2"/>
<keyword evidence="1" id="KW-0732">Signal</keyword>
<dbReference type="RefSeq" id="WP_036273071.1">
    <property type="nucleotide sequence ID" value="NZ_CP014476.1"/>
</dbReference>
<evidence type="ECO:0000313" key="3">
    <source>
        <dbReference type="Proteomes" id="UP000030512"/>
    </source>
</evidence>
<feature type="chain" id="PRO_5007797773" evidence="1">
    <location>
        <begin position="26"/>
        <end position="125"/>
    </location>
</feature>
<reference evidence="2 3" key="1">
    <citation type="journal article" date="2015" name="Environ. Microbiol.">
        <title>Methane oxidation coupled to nitrate reduction under hypoxia by the Gammaproteobacterium Methylomonas denitrificans, sp. nov. type strain FJG1.</title>
        <authorList>
            <person name="Kits K.D."/>
            <person name="Klotz M.G."/>
            <person name="Stein L.Y."/>
        </authorList>
    </citation>
    <scope>NUCLEOTIDE SEQUENCE [LARGE SCALE GENOMIC DNA]</scope>
    <source>
        <strain evidence="2 3">FJG1</strain>
    </source>
</reference>
<keyword evidence="3" id="KW-1185">Reference proteome</keyword>
<evidence type="ECO:0000313" key="2">
    <source>
        <dbReference type="EMBL" id="AMK77432.1"/>
    </source>
</evidence>
<gene>
    <name evidence="2" type="ORF">JT25_013240</name>
</gene>
<proteinExistence type="predicted"/>
<dbReference type="KEGG" id="mdn:JT25_013240"/>
<accession>A0A126T5T1</accession>
<dbReference type="EMBL" id="CP014476">
    <property type="protein sequence ID" value="AMK77432.1"/>
    <property type="molecule type" value="Genomic_DNA"/>
</dbReference>